<feature type="compositionally biased region" description="Polar residues" evidence="1">
    <location>
        <begin position="33"/>
        <end position="46"/>
    </location>
</feature>
<name>A0A091DYY6_FUKDA</name>
<gene>
    <name evidence="2" type="ORF">H920_03080</name>
</gene>
<dbReference type="EMBL" id="KN121767">
    <property type="protein sequence ID" value="KFO35520.1"/>
    <property type="molecule type" value="Genomic_DNA"/>
</dbReference>
<proteinExistence type="predicted"/>
<protein>
    <submittedName>
        <fullName evidence="2">Uncharacterized protein</fullName>
    </submittedName>
</protein>
<dbReference type="Proteomes" id="UP000028990">
    <property type="component" value="Unassembled WGS sequence"/>
</dbReference>
<keyword evidence="3" id="KW-1185">Reference proteome</keyword>
<evidence type="ECO:0000256" key="1">
    <source>
        <dbReference type="SAM" id="MobiDB-lite"/>
    </source>
</evidence>
<evidence type="ECO:0000313" key="2">
    <source>
        <dbReference type="EMBL" id="KFO35520.1"/>
    </source>
</evidence>
<feature type="region of interest" description="Disordered" evidence="1">
    <location>
        <begin position="19"/>
        <end position="47"/>
    </location>
</feature>
<evidence type="ECO:0000313" key="3">
    <source>
        <dbReference type="Proteomes" id="UP000028990"/>
    </source>
</evidence>
<organism evidence="2 3">
    <name type="scientific">Fukomys damarensis</name>
    <name type="common">Damaraland mole rat</name>
    <name type="synonym">Cryptomys damarensis</name>
    <dbReference type="NCBI Taxonomy" id="885580"/>
    <lineage>
        <taxon>Eukaryota</taxon>
        <taxon>Metazoa</taxon>
        <taxon>Chordata</taxon>
        <taxon>Craniata</taxon>
        <taxon>Vertebrata</taxon>
        <taxon>Euteleostomi</taxon>
        <taxon>Mammalia</taxon>
        <taxon>Eutheria</taxon>
        <taxon>Euarchontoglires</taxon>
        <taxon>Glires</taxon>
        <taxon>Rodentia</taxon>
        <taxon>Hystricomorpha</taxon>
        <taxon>Bathyergidae</taxon>
        <taxon>Fukomys</taxon>
    </lineage>
</organism>
<accession>A0A091DYY6</accession>
<reference evidence="2 3" key="1">
    <citation type="submission" date="2013-11" db="EMBL/GenBank/DDBJ databases">
        <title>The Damaraland mole rat (Fukomys damarensis) genome and evolution of African mole rats.</title>
        <authorList>
            <person name="Gladyshev V.N."/>
            <person name="Fang X."/>
        </authorList>
    </citation>
    <scope>NUCLEOTIDE SEQUENCE [LARGE SCALE GENOMIC DNA]</scope>
    <source>
        <tissue evidence="2">Liver</tissue>
    </source>
</reference>
<sequence length="162" mass="18310">MSEWMVHLVQRLQDTHQELHNHHGQHRAGLSRPSPQTPRSKRSPGQVSLDLTVIRSETLGPAQINLDLNTTIGSQSTENLAEVCTVNLMQVELPHTLTEPLEQDFLERKSRSTSSLLDSSLELNSQMCLQDKILLDQMELPEPPEAEPQREEDWCGCVGLRL</sequence>
<dbReference type="AlphaFoldDB" id="A0A091DYY6"/>